<dbReference type="Gene3D" id="3.20.20.190">
    <property type="entry name" value="Phosphatidylinositol (PI) phosphodiesterase"/>
    <property type="match status" value="1"/>
</dbReference>
<dbReference type="OrthoDB" id="9758957at2"/>
<proteinExistence type="predicted"/>
<dbReference type="Proteomes" id="UP000192359">
    <property type="component" value="Unassembled WGS sequence"/>
</dbReference>
<dbReference type="RefSeq" id="WP_083092520.1">
    <property type="nucleotide sequence ID" value="NZ_LXWF01000041.1"/>
</dbReference>
<evidence type="ECO:0000313" key="2">
    <source>
        <dbReference type="EMBL" id="ORC16026.1"/>
    </source>
</evidence>
<reference evidence="2 3" key="1">
    <citation type="submission" date="2016-05" db="EMBL/GenBank/DDBJ databases">
        <title>Draft genome sequence of a porcine commensal Rothia nasimurium.</title>
        <authorList>
            <person name="Gaiser R.A."/>
            <person name="Van Baarlen P."/>
            <person name="Wells J.M."/>
        </authorList>
    </citation>
    <scope>NUCLEOTIDE SEQUENCE [LARGE SCALE GENOMIC DNA]</scope>
    <source>
        <strain evidence="2 3">PT-32</strain>
    </source>
</reference>
<dbReference type="PANTHER" id="PTHR46211">
    <property type="entry name" value="GLYCEROPHOSPHORYL DIESTER PHOSPHODIESTERASE"/>
    <property type="match status" value="1"/>
</dbReference>
<sequence length="249" mass="27052">MRIFAHRGASGTCPENTLAAFTAAADAGVAWVEADVDIAACGTPVLLHDTDLDRTTNLTGPLYDYTADQLKQADAGFWFSPGTAGEPVPTLAALIDLANERGLNLNIELKSNEQGAERSRLLITKVQDELARLSSGRQVIVSSFNHLLLAEFKRRAPQYAVGALFVAEAFQSDWRSVLELIGAQAVHLQERGLTRATVRALREAGYEVNVWTVNSPARANELKNWGATGIFTDYPERLIHLSSAHEVPA</sequence>
<dbReference type="Pfam" id="PF03009">
    <property type="entry name" value="GDPD"/>
    <property type="match status" value="1"/>
</dbReference>
<accession>A0A1Y1RP94</accession>
<organism evidence="2 3">
    <name type="scientific">Rothia nasimurium</name>
    <dbReference type="NCBI Taxonomy" id="85336"/>
    <lineage>
        <taxon>Bacteria</taxon>
        <taxon>Bacillati</taxon>
        <taxon>Actinomycetota</taxon>
        <taxon>Actinomycetes</taxon>
        <taxon>Micrococcales</taxon>
        <taxon>Micrococcaceae</taxon>
        <taxon>Rothia</taxon>
    </lineage>
</organism>
<dbReference type="PANTHER" id="PTHR46211:SF1">
    <property type="entry name" value="GLYCEROPHOSPHODIESTER PHOSPHODIESTERASE, CYTOPLASMIC"/>
    <property type="match status" value="1"/>
</dbReference>
<feature type="domain" description="GP-PDE" evidence="1">
    <location>
        <begin position="1"/>
        <end position="242"/>
    </location>
</feature>
<keyword evidence="3" id="KW-1185">Reference proteome</keyword>
<dbReference type="SUPFAM" id="SSF51695">
    <property type="entry name" value="PLC-like phosphodiesterases"/>
    <property type="match status" value="1"/>
</dbReference>
<dbReference type="EMBL" id="LXWF01000041">
    <property type="protein sequence ID" value="ORC16026.1"/>
    <property type="molecule type" value="Genomic_DNA"/>
</dbReference>
<dbReference type="InterPro" id="IPR030395">
    <property type="entry name" value="GP_PDE_dom"/>
</dbReference>
<gene>
    <name evidence="2" type="ORF">A7979_05280</name>
</gene>
<evidence type="ECO:0000313" key="3">
    <source>
        <dbReference type="Proteomes" id="UP000192359"/>
    </source>
</evidence>
<dbReference type="GO" id="GO:0008081">
    <property type="term" value="F:phosphoric diester hydrolase activity"/>
    <property type="evidence" value="ECO:0007669"/>
    <property type="project" value="InterPro"/>
</dbReference>
<name>A0A1Y1RP94_9MICC</name>
<protein>
    <submittedName>
        <fullName evidence="2">Glycerophosphoryl diester phosphodiesterase</fullName>
    </submittedName>
</protein>
<evidence type="ECO:0000259" key="1">
    <source>
        <dbReference type="PROSITE" id="PS51704"/>
    </source>
</evidence>
<comment type="caution">
    <text evidence="2">The sequence shown here is derived from an EMBL/GenBank/DDBJ whole genome shotgun (WGS) entry which is preliminary data.</text>
</comment>
<dbReference type="GO" id="GO:0006629">
    <property type="term" value="P:lipid metabolic process"/>
    <property type="evidence" value="ECO:0007669"/>
    <property type="project" value="InterPro"/>
</dbReference>
<dbReference type="AlphaFoldDB" id="A0A1Y1RP94"/>
<dbReference type="InterPro" id="IPR017946">
    <property type="entry name" value="PLC-like_Pdiesterase_TIM-brl"/>
</dbReference>
<dbReference type="PROSITE" id="PS51704">
    <property type="entry name" value="GP_PDE"/>
    <property type="match status" value="1"/>
</dbReference>